<keyword evidence="11" id="KW-0862">Zinc</keyword>
<dbReference type="Proteomes" id="UP000054498">
    <property type="component" value="Unassembled WGS sequence"/>
</dbReference>
<keyword evidence="16" id="KW-0539">Nucleus</keyword>
<feature type="coiled-coil region" evidence="21">
    <location>
        <begin position="197"/>
        <end position="255"/>
    </location>
</feature>
<evidence type="ECO:0000256" key="15">
    <source>
        <dbReference type="ARBA" id="ARBA00023204"/>
    </source>
</evidence>
<evidence type="ECO:0000256" key="17">
    <source>
        <dbReference type="ARBA" id="ARBA00023254"/>
    </source>
</evidence>
<evidence type="ECO:0000256" key="6">
    <source>
        <dbReference type="ARBA" id="ARBA00022454"/>
    </source>
</evidence>
<proteinExistence type="inferred from homology"/>
<evidence type="ECO:0000313" key="24">
    <source>
        <dbReference type="Proteomes" id="UP000054498"/>
    </source>
</evidence>
<name>A0A0D2L655_9CHLO</name>
<evidence type="ECO:0000256" key="16">
    <source>
        <dbReference type="ARBA" id="ARBA00023242"/>
    </source>
</evidence>
<dbReference type="Pfam" id="PF13476">
    <property type="entry name" value="AAA_23"/>
    <property type="match status" value="1"/>
</dbReference>
<keyword evidence="24" id="KW-1185">Reference proteome</keyword>
<dbReference type="GO" id="GO:0051880">
    <property type="term" value="F:G-quadruplex DNA binding"/>
    <property type="evidence" value="ECO:0007669"/>
    <property type="project" value="TreeGrafter"/>
</dbReference>
<dbReference type="GO" id="GO:0003691">
    <property type="term" value="F:double-stranded telomeric DNA binding"/>
    <property type="evidence" value="ECO:0007669"/>
    <property type="project" value="TreeGrafter"/>
</dbReference>
<dbReference type="GO" id="GO:0043047">
    <property type="term" value="F:single-stranded telomeric DNA binding"/>
    <property type="evidence" value="ECO:0007669"/>
    <property type="project" value="TreeGrafter"/>
</dbReference>
<keyword evidence="13" id="KW-0460">Magnesium</keyword>
<organism evidence="23 24">
    <name type="scientific">Monoraphidium neglectum</name>
    <dbReference type="NCBI Taxonomy" id="145388"/>
    <lineage>
        <taxon>Eukaryota</taxon>
        <taxon>Viridiplantae</taxon>
        <taxon>Chlorophyta</taxon>
        <taxon>core chlorophytes</taxon>
        <taxon>Chlorophyceae</taxon>
        <taxon>CS clade</taxon>
        <taxon>Sphaeropleales</taxon>
        <taxon>Selenastraceae</taxon>
        <taxon>Monoraphidium</taxon>
    </lineage>
</organism>
<evidence type="ECO:0000256" key="4">
    <source>
        <dbReference type="ARBA" id="ARBA00009439"/>
    </source>
</evidence>
<dbReference type="GO" id="GO:0046872">
    <property type="term" value="F:metal ion binding"/>
    <property type="evidence" value="ECO:0007669"/>
    <property type="project" value="UniProtKB-KW"/>
</dbReference>
<keyword evidence="15" id="KW-0234">DNA repair</keyword>
<dbReference type="KEGG" id="mng:MNEG_5498"/>
<dbReference type="STRING" id="145388.A0A0D2L655"/>
<comment type="catalytic activity">
    <reaction evidence="19">
        <text>ATP + H2O = ADP + phosphate + H(+)</text>
        <dbReference type="Rhea" id="RHEA:13065"/>
        <dbReference type="ChEBI" id="CHEBI:15377"/>
        <dbReference type="ChEBI" id="CHEBI:15378"/>
        <dbReference type="ChEBI" id="CHEBI:30616"/>
        <dbReference type="ChEBI" id="CHEBI:43474"/>
        <dbReference type="ChEBI" id="CHEBI:456216"/>
    </reaction>
</comment>
<dbReference type="SUPFAM" id="SSF52540">
    <property type="entry name" value="P-loop containing nucleoside triphosphate hydrolases"/>
    <property type="match status" value="1"/>
</dbReference>
<evidence type="ECO:0000256" key="2">
    <source>
        <dbReference type="ARBA" id="ARBA00004123"/>
    </source>
</evidence>
<keyword evidence="14 21" id="KW-0175">Coiled coil</keyword>
<evidence type="ECO:0000256" key="5">
    <source>
        <dbReference type="ARBA" id="ARBA00017893"/>
    </source>
</evidence>
<dbReference type="GO" id="GO:0030870">
    <property type="term" value="C:Mre11 complex"/>
    <property type="evidence" value="ECO:0007669"/>
    <property type="project" value="TreeGrafter"/>
</dbReference>
<evidence type="ECO:0000256" key="18">
    <source>
        <dbReference type="ARBA" id="ARBA00023306"/>
    </source>
</evidence>
<feature type="domain" description="Rad50/SbcC-type AAA" evidence="22">
    <location>
        <begin position="6"/>
        <end position="222"/>
    </location>
</feature>
<dbReference type="GO" id="GO:0000794">
    <property type="term" value="C:condensed nuclear chromosome"/>
    <property type="evidence" value="ECO:0007669"/>
    <property type="project" value="TreeGrafter"/>
</dbReference>
<feature type="coiled-coil region" evidence="21">
    <location>
        <begin position="516"/>
        <end position="543"/>
    </location>
</feature>
<accession>A0A0D2L655</accession>
<keyword evidence="9" id="KW-0227">DNA damage</keyword>
<dbReference type="PANTHER" id="PTHR18867:SF12">
    <property type="entry name" value="DNA REPAIR PROTEIN RAD50"/>
    <property type="match status" value="1"/>
</dbReference>
<evidence type="ECO:0000313" key="23">
    <source>
        <dbReference type="EMBL" id="KIZ02464.1"/>
    </source>
</evidence>
<dbReference type="GeneID" id="25738375"/>
<dbReference type="GO" id="GO:0000722">
    <property type="term" value="P:telomere maintenance via recombination"/>
    <property type="evidence" value="ECO:0007669"/>
    <property type="project" value="TreeGrafter"/>
</dbReference>
<evidence type="ECO:0000256" key="3">
    <source>
        <dbReference type="ARBA" id="ARBA00004286"/>
    </source>
</evidence>
<dbReference type="InterPro" id="IPR038729">
    <property type="entry name" value="Rad50/SbcC_AAA"/>
</dbReference>
<comment type="subcellular location">
    <subcellularLocation>
        <location evidence="3">Chromosome</location>
    </subcellularLocation>
    <subcellularLocation>
        <location evidence="2">Nucleus</location>
    </subcellularLocation>
</comment>
<evidence type="ECO:0000256" key="1">
    <source>
        <dbReference type="ARBA" id="ARBA00001947"/>
    </source>
</evidence>
<dbReference type="GO" id="GO:0016887">
    <property type="term" value="F:ATP hydrolysis activity"/>
    <property type="evidence" value="ECO:0007669"/>
    <property type="project" value="InterPro"/>
</dbReference>
<evidence type="ECO:0000256" key="11">
    <source>
        <dbReference type="ARBA" id="ARBA00022833"/>
    </source>
</evidence>
<feature type="coiled-coil region" evidence="21">
    <location>
        <begin position="409"/>
        <end position="436"/>
    </location>
</feature>
<comment type="subunit">
    <text evidence="20">Component of the MRN complex composed of two heterodimers RAD50 and MRE11 associated with a single NBS1.</text>
</comment>
<dbReference type="GO" id="GO:0070192">
    <property type="term" value="P:chromosome organization involved in meiotic cell cycle"/>
    <property type="evidence" value="ECO:0007669"/>
    <property type="project" value="TreeGrafter"/>
</dbReference>
<evidence type="ECO:0000256" key="10">
    <source>
        <dbReference type="ARBA" id="ARBA00022801"/>
    </source>
</evidence>
<keyword evidence="6" id="KW-0158">Chromosome</keyword>
<sequence length="621" mass="67854">MCTVEKLLIKGVRSFSPDNQNVIEFYRPLTLIVGSNGAGKTTIIECLKQACTGELPPNTKSGQSFIHDPKVAGETEVKAQIKLRFRTALGAPVVVCRSFQLSQKKAALQFKTLDSVLQTYNKDTGSKQAITYRCADMDRMVPSLMGVSKAILENVIFVHQEDSNWPLAEGKVLKSKFDDIFAATKYTKALDAFRKLKAEKAAELKDAKLKLETLKTQKDQAHKLRDTVARGRAAVQEGEAQILDLQNRIEAIVADMAGLDSQLEKLQGINEQQAKLDAAIGVVQKQHAEQLSRLTEEFEETTDQLEAYLENYDAEMRAKQAEAADLTRQAGSKRLEAEALKEQYSKACKRHGRLAAEAEAHASNVRARDELVRDTAARYGIPLHAGGPSSAGAGGQAAPLPPSAVEAFSAELASRAAELQRQLSEAKAANRRQDEALTSAVDRANAALSRAAETKRMKQEQQLQLQRDAEAVAAEISQCQVNEGSIGDAAGQAEAAGQLLETKQRELEQARYDETLSAMRQELESLGRRMAELRTERDRASAASDAATTLRLKRQELASKRAELATLLQAKRAPLLQLLGATQLPPPIKAAAEEALSKQRAALDTAKARLQQAEGRKRALQ</sequence>
<keyword evidence="7" id="KW-0479">Metal-binding</keyword>
<dbReference type="RefSeq" id="XP_013901483.1">
    <property type="nucleotide sequence ID" value="XM_014046029.1"/>
</dbReference>
<evidence type="ECO:0000256" key="13">
    <source>
        <dbReference type="ARBA" id="ARBA00022842"/>
    </source>
</evidence>
<keyword evidence="12" id="KW-0067">ATP-binding</keyword>
<dbReference type="PANTHER" id="PTHR18867">
    <property type="entry name" value="RAD50"/>
    <property type="match status" value="1"/>
</dbReference>
<comment type="similarity">
    <text evidence="4">Belongs to the SMC family. RAD50 subfamily.</text>
</comment>
<evidence type="ECO:0000259" key="22">
    <source>
        <dbReference type="Pfam" id="PF13476"/>
    </source>
</evidence>
<keyword evidence="8" id="KW-0547">Nucleotide-binding</keyword>
<dbReference type="AlphaFoldDB" id="A0A0D2L655"/>
<evidence type="ECO:0000256" key="7">
    <source>
        <dbReference type="ARBA" id="ARBA00022723"/>
    </source>
</evidence>
<dbReference type="GO" id="GO:0006302">
    <property type="term" value="P:double-strand break repair"/>
    <property type="evidence" value="ECO:0007669"/>
    <property type="project" value="InterPro"/>
</dbReference>
<evidence type="ECO:0000256" key="9">
    <source>
        <dbReference type="ARBA" id="ARBA00022763"/>
    </source>
</evidence>
<dbReference type="EMBL" id="KK101043">
    <property type="protein sequence ID" value="KIZ02464.1"/>
    <property type="molecule type" value="Genomic_DNA"/>
</dbReference>
<evidence type="ECO:0000256" key="8">
    <source>
        <dbReference type="ARBA" id="ARBA00022741"/>
    </source>
</evidence>
<dbReference type="FunFam" id="3.40.50.300:FF:001649">
    <property type="entry name" value="DNA repair protein RAD50"/>
    <property type="match status" value="1"/>
</dbReference>
<evidence type="ECO:0000256" key="19">
    <source>
        <dbReference type="ARBA" id="ARBA00049360"/>
    </source>
</evidence>
<dbReference type="OrthoDB" id="18797at2759"/>
<comment type="cofactor">
    <cofactor evidence="1">
        <name>Zn(2+)</name>
        <dbReference type="ChEBI" id="CHEBI:29105"/>
    </cofactor>
</comment>
<keyword evidence="18" id="KW-0131">Cell cycle</keyword>
<keyword evidence="17" id="KW-0469">Meiosis</keyword>
<reference evidence="23 24" key="1">
    <citation type="journal article" date="2013" name="BMC Genomics">
        <title>Reconstruction of the lipid metabolism for the microalga Monoraphidium neglectum from its genome sequence reveals characteristics suitable for biofuel production.</title>
        <authorList>
            <person name="Bogen C."/>
            <person name="Al-Dilaimi A."/>
            <person name="Albersmeier A."/>
            <person name="Wichmann J."/>
            <person name="Grundmann M."/>
            <person name="Rupp O."/>
            <person name="Lauersen K.J."/>
            <person name="Blifernez-Klassen O."/>
            <person name="Kalinowski J."/>
            <person name="Goesmann A."/>
            <person name="Mussgnug J.H."/>
            <person name="Kruse O."/>
        </authorList>
    </citation>
    <scope>NUCLEOTIDE SEQUENCE [LARGE SCALE GENOMIC DNA]</scope>
    <source>
        <strain evidence="23 24">SAG 48.87</strain>
    </source>
</reference>
<protein>
    <recommendedName>
        <fullName evidence="5">DNA repair protein RAD50</fullName>
    </recommendedName>
</protein>
<dbReference type="GO" id="GO:0005524">
    <property type="term" value="F:ATP binding"/>
    <property type="evidence" value="ECO:0007669"/>
    <property type="project" value="UniProtKB-KW"/>
</dbReference>
<keyword evidence="10 23" id="KW-0378">Hydrolase</keyword>
<evidence type="ECO:0000256" key="20">
    <source>
        <dbReference type="ARBA" id="ARBA00064981"/>
    </source>
</evidence>
<dbReference type="Gene3D" id="3.40.50.300">
    <property type="entry name" value="P-loop containing nucleotide triphosphate hydrolases"/>
    <property type="match status" value="1"/>
</dbReference>
<evidence type="ECO:0000256" key="21">
    <source>
        <dbReference type="SAM" id="Coils"/>
    </source>
</evidence>
<gene>
    <name evidence="23" type="ORF">MNEG_5498</name>
</gene>
<dbReference type="GO" id="GO:0007004">
    <property type="term" value="P:telomere maintenance via telomerase"/>
    <property type="evidence" value="ECO:0007669"/>
    <property type="project" value="TreeGrafter"/>
</dbReference>
<feature type="coiled-coil region" evidence="21">
    <location>
        <begin position="589"/>
        <end position="616"/>
    </location>
</feature>
<dbReference type="InterPro" id="IPR027417">
    <property type="entry name" value="P-loop_NTPase"/>
</dbReference>
<evidence type="ECO:0000256" key="14">
    <source>
        <dbReference type="ARBA" id="ARBA00023054"/>
    </source>
</evidence>
<evidence type="ECO:0000256" key="12">
    <source>
        <dbReference type="ARBA" id="ARBA00022840"/>
    </source>
</evidence>
<feature type="coiled-coil region" evidence="21">
    <location>
        <begin position="284"/>
        <end position="343"/>
    </location>
</feature>